<sequence>MTRPLTWYTSEQNVLLVENLLAFRVCREQSILQRFFDYLTDEWLRRWPLPDNDKNFGYKKAMLRIRLREWYINRSRPGQYEF</sequence>
<gene>
    <name evidence="1" type="ORF">EUX98_g8914</name>
</gene>
<organism evidence="1 2">
    <name type="scientific">Antrodiella citrinella</name>
    <dbReference type="NCBI Taxonomy" id="2447956"/>
    <lineage>
        <taxon>Eukaryota</taxon>
        <taxon>Fungi</taxon>
        <taxon>Dikarya</taxon>
        <taxon>Basidiomycota</taxon>
        <taxon>Agaricomycotina</taxon>
        <taxon>Agaricomycetes</taxon>
        <taxon>Polyporales</taxon>
        <taxon>Steccherinaceae</taxon>
        <taxon>Antrodiella</taxon>
    </lineage>
</organism>
<keyword evidence="2" id="KW-1185">Reference proteome</keyword>
<evidence type="ECO:0000313" key="2">
    <source>
        <dbReference type="Proteomes" id="UP000308730"/>
    </source>
</evidence>
<proteinExistence type="predicted"/>
<protein>
    <submittedName>
        <fullName evidence="1">Uncharacterized protein</fullName>
    </submittedName>
</protein>
<name>A0A4S4M0X9_9APHY</name>
<dbReference type="EMBL" id="SGPM01000580">
    <property type="protein sequence ID" value="THH18696.1"/>
    <property type="molecule type" value="Genomic_DNA"/>
</dbReference>
<reference evidence="1 2" key="1">
    <citation type="submission" date="2019-02" db="EMBL/GenBank/DDBJ databases">
        <title>Genome sequencing of the rare red list fungi Antrodiella citrinella (Flaviporus citrinellus).</title>
        <authorList>
            <person name="Buettner E."/>
            <person name="Kellner H."/>
        </authorList>
    </citation>
    <scope>NUCLEOTIDE SEQUENCE [LARGE SCALE GENOMIC DNA]</scope>
    <source>
        <strain evidence="1 2">DSM 108506</strain>
    </source>
</reference>
<dbReference type="AlphaFoldDB" id="A0A4S4M0X9"/>
<dbReference type="Proteomes" id="UP000308730">
    <property type="component" value="Unassembled WGS sequence"/>
</dbReference>
<evidence type="ECO:0000313" key="1">
    <source>
        <dbReference type="EMBL" id="THH18696.1"/>
    </source>
</evidence>
<accession>A0A4S4M0X9</accession>
<comment type="caution">
    <text evidence="1">The sequence shown here is derived from an EMBL/GenBank/DDBJ whole genome shotgun (WGS) entry which is preliminary data.</text>
</comment>